<name>A0A0C3GT91_OIDMZ</name>
<evidence type="ECO:0000313" key="3">
    <source>
        <dbReference type="EMBL" id="KIM99250.1"/>
    </source>
</evidence>
<feature type="domain" description="DUF7730" evidence="2">
    <location>
        <begin position="81"/>
        <end position="284"/>
    </location>
</feature>
<dbReference type="OrthoDB" id="4757095at2759"/>
<proteinExistence type="predicted"/>
<organism evidence="3 4">
    <name type="scientific">Oidiodendron maius (strain Zn)</name>
    <dbReference type="NCBI Taxonomy" id="913774"/>
    <lineage>
        <taxon>Eukaryota</taxon>
        <taxon>Fungi</taxon>
        <taxon>Dikarya</taxon>
        <taxon>Ascomycota</taxon>
        <taxon>Pezizomycotina</taxon>
        <taxon>Leotiomycetes</taxon>
        <taxon>Leotiomycetes incertae sedis</taxon>
        <taxon>Myxotrichaceae</taxon>
        <taxon>Oidiodendron</taxon>
    </lineage>
</organism>
<reference evidence="3 4" key="1">
    <citation type="submission" date="2014-04" db="EMBL/GenBank/DDBJ databases">
        <authorList>
            <consortium name="DOE Joint Genome Institute"/>
            <person name="Kuo A."/>
            <person name="Martino E."/>
            <person name="Perotto S."/>
            <person name="Kohler A."/>
            <person name="Nagy L.G."/>
            <person name="Floudas D."/>
            <person name="Copeland A."/>
            <person name="Barry K.W."/>
            <person name="Cichocki N."/>
            <person name="Veneault-Fourrey C."/>
            <person name="LaButti K."/>
            <person name="Lindquist E.A."/>
            <person name="Lipzen A."/>
            <person name="Lundell T."/>
            <person name="Morin E."/>
            <person name="Murat C."/>
            <person name="Sun H."/>
            <person name="Tunlid A."/>
            <person name="Henrissat B."/>
            <person name="Grigoriev I.V."/>
            <person name="Hibbett D.S."/>
            <person name="Martin F."/>
            <person name="Nordberg H.P."/>
            <person name="Cantor M.N."/>
            <person name="Hua S.X."/>
        </authorList>
    </citation>
    <scope>NUCLEOTIDE SEQUENCE [LARGE SCALE GENOMIC DNA]</scope>
    <source>
        <strain evidence="3 4">Zn</strain>
    </source>
</reference>
<dbReference type="Pfam" id="PF24864">
    <property type="entry name" value="DUF7730"/>
    <property type="match status" value="1"/>
</dbReference>
<protein>
    <recommendedName>
        <fullName evidence="2">DUF7730 domain-containing protein</fullName>
    </recommendedName>
</protein>
<dbReference type="PANTHER" id="PTHR38790">
    <property type="entry name" value="2EXR DOMAIN-CONTAINING PROTEIN-RELATED"/>
    <property type="match status" value="1"/>
</dbReference>
<dbReference type="HOGENOM" id="CLU_921657_0_0_1"/>
<dbReference type="STRING" id="913774.A0A0C3GT91"/>
<dbReference type="InterPro" id="IPR056632">
    <property type="entry name" value="DUF7730"/>
</dbReference>
<dbReference type="EMBL" id="KN832879">
    <property type="protein sequence ID" value="KIM99250.1"/>
    <property type="molecule type" value="Genomic_DNA"/>
</dbReference>
<gene>
    <name evidence="3" type="ORF">OIDMADRAFT_56405</name>
</gene>
<keyword evidence="1" id="KW-1133">Transmembrane helix</keyword>
<accession>A0A0C3GT91</accession>
<dbReference type="Proteomes" id="UP000054321">
    <property type="component" value="Unassembled WGS sequence"/>
</dbReference>
<keyword evidence="1" id="KW-0472">Membrane</keyword>
<dbReference type="InParanoid" id="A0A0C3GT91"/>
<feature type="transmembrane region" description="Helical" evidence="1">
    <location>
        <begin position="12"/>
        <end position="30"/>
    </location>
</feature>
<dbReference type="AlphaFoldDB" id="A0A0C3GT91"/>
<reference evidence="4" key="2">
    <citation type="submission" date="2015-01" db="EMBL/GenBank/DDBJ databases">
        <title>Evolutionary Origins and Diversification of the Mycorrhizal Mutualists.</title>
        <authorList>
            <consortium name="DOE Joint Genome Institute"/>
            <consortium name="Mycorrhizal Genomics Consortium"/>
            <person name="Kohler A."/>
            <person name="Kuo A."/>
            <person name="Nagy L.G."/>
            <person name="Floudas D."/>
            <person name="Copeland A."/>
            <person name="Barry K.W."/>
            <person name="Cichocki N."/>
            <person name="Veneault-Fourrey C."/>
            <person name="LaButti K."/>
            <person name="Lindquist E.A."/>
            <person name="Lipzen A."/>
            <person name="Lundell T."/>
            <person name="Morin E."/>
            <person name="Murat C."/>
            <person name="Riley R."/>
            <person name="Ohm R."/>
            <person name="Sun H."/>
            <person name="Tunlid A."/>
            <person name="Henrissat B."/>
            <person name="Grigoriev I.V."/>
            <person name="Hibbett D.S."/>
            <person name="Martin F."/>
        </authorList>
    </citation>
    <scope>NUCLEOTIDE SEQUENCE [LARGE SCALE GENOMIC DNA]</scope>
    <source>
        <strain evidence="4">Zn</strain>
    </source>
</reference>
<dbReference type="PANTHER" id="PTHR38790:SF9">
    <property type="entry name" value="F-BOX DOMAIN-CONTAINING PROTEIN"/>
    <property type="match status" value="1"/>
</dbReference>
<evidence type="ECO:0000313" key="4">
    <source>
        <dbReference type="Proteomes" id="UP000054321"/>
    </source>
</evidence>
<keyword evidence="1" id="KW-0812">Transmembrane</keyword>
<keyword evidence="4" id="KW-1185">Reference proteome</keyword>
<sequence length="302" mass="34576">MGHYSKQVQVFVIEALFVLCCFPVIVAGVISQRKRRREYVENVPYNLKGRGPRKSDLPNAKRRRRLTLPLSAGSKALRTADQSQCNLLSKLPTEIRQLIWIECLGQMTFHLKIEDRKLRHTRCCSPTPASCNGCYRYRKGSQQNTHLLSLPLTCRQIYSEAIFILYSTNTFVTEQISTVEYLPLVFLASRHDAITSIRLEWYLTDYGPGSLTSKTSFQMKQWVAIWRILTNMKSLQHLHVIMCYPGSIWEGLSKMDAAEVVRPIMAITKPQNFKLDLPFTCPSDEAPWVDLPCQIGRAVSFG</sequence>
<evidence type="ECO:0000256" key="1">
    <source>
        <dbReference type="SAM" id="Phobius"/>
    </source>
</evidence>
<evidence type="ECO:0000259" key="2">
    <source>
        <dbReference type="Pfam" id="PF24864"/>
    </source>
</evidence>